<evidence type="ECO:0000256" key="1">
    <source>
        <dbReference type="ARBA" id="ARBA00023118"/>
    </source>
</evidence>
<keyword evidence="1" id="KW-0051">Antiviral defense</keyword>
<dbReference type="GO" id="GO:0043571">
    <property type="term" value="P:maintenance of CRISPR repeat elements"/>
    <property type="evidence" value="ECO:0007669"/>
    <property type="project" value="InterPro"/>
</dbReference>
<dbReference type="InterPro" id="IPR013422">
    <property type="entry name" value="CRISPR-assoc_prot_Cas5_N"/>
</dbReference>
<protein>
    <submittedName>
        <fullName evidence="2">CRISPR-associated protein Cas5h</fullName>
    </submittedName>
</protein>
<gene>
    <name evidence="2" type="ORF">SAMN06264868_1033</name>
</gene>
<proteinExistence type="predicted"/>
<dbReference type="InterPro" id="IPR013421">
    <property type="entry name" value="CRISPR-assoc_prot_Cas5_HALMA"/>
</dbReference>
<accession>A0AA45WJT7</accession>
<dbReference type="NCBIfam" id="TIGR02593">
    <property type="entry name" value="CRISPR_cas5"/>
    <property type="match status" value="1"/>
</dbReference>
<sequence length="232" mass="26388">MSKKTLIFDIWGEFGHFKKFYTTSSPLTFSIPPPTAIYGILGAILGLSKNDYLKHINGRNTKVAIQILKPIKKTRMTLNLIDTKNSGSFNLIKSRTQIKTEFLKQPAYRLFINIDNDDLFNQLIEKVQNKECYYTVSLGLANLLANFSFINVANAEPLSISNKVDTAILSENIEEIEIKEGKKYFKEKLPTDMNINREPLAYKDVVMELVGNILEGKFKNCYKVGDSIISFL</sequence>
<dbReference type="Proteomes" id="UP001157947">
    <property type="component" value="Unassembled WGS sequence"/>
</dbReference>
<evidence type="ECO:0000313" key="3">
    <source>
        <dbReference type="Proteomes" id="UP001157947"/>
    </source>
</evidence>
<dbReference type="InterPro" id="IPR021124">
    <property type="entry name" value="CRISPR-assoc_prot_Cas5"/>
</dbReference>
<dbReference type="NCBIfam" id="TIGR02592">
    <property type="entry name" value="cas_Cas5h"/>
    <property type="match status" value="1"/>
</dbReference>
<dbReference type="AlphaFoldDB" id="A0AA45WJT7"/>
<dbReference type="Pfam" id="PF09704">
    <property type="entry name" value="Cas_Cas5d"/>
    <property type="match status" value="1"/>
</dbReference>
<dbReference type="Gene3D" id="3.30.70.2660">
    <property type="match status" value="1"/>
</dbReference>
<dbReference type="RefSeq" id="WP_265133887.1">
    <property type="nucleotide sequence ID" value="NZ_FXTX01000003.1"/>
</dbReference>
<name>A0AA45WJT7_9AQUI</name>
<dbReference type="GO" id="GO:0051607">
    <property type="term" value="P:defense response to virus"/>
    <property type="evidence" value="ECO:0007669"/>
    <property type="project" value="UniProtKB-KW"/>
</dbReference>
<dbReference type="EMBL" id="FXTX01000003">
    <property type="protein sequence ID" value="SMP04151.1"/>
    <property type="molecule type" value="Genomic_DNA"/>
</dbReference>
<keyword evidence="3" id="KW-1185">Reference proteome</keyword>
<reference evidence="2" key="1">
    <citation type="submission" date="2017-05" db="EMBL/GenBank/DDBJ databases">
        <authorList>
            <person name="Varghese N."/>
            <person name="Submissions S."/>
        </authorList>
    </citation>
    <scope>NUCLEOTIDE SEQUENCE</scope>
    <source>
        <strain evidence="2">DSM 18763</strain>
    </source>
</reference>
<comment type="caution">
    <text evidence="2">The sequence shown here is derived from an EMBL/GenBank/DDBJ whole genome shotgun (WGS) entry which is preliminary data.</text>
</comment>
<evidence type="ECO:0000313" key="2">
    <source>
        <dbReference type="EMBL" id="SMP04151.1"/>
    </source>
</evidence>
<organism evidence="2 3">
    <name type="scientific">Venenivibrio stagnispumantis</name>
    <dbReference type="NCBI Taxonomy" id="407998"/>
    <lineage>
        <taxon>Bacteria</taxon>
        <taxon>Pseudomonadati</taxon>
        <taxon>Aquificota</taxon>
        <taxon>Aquificia</taxon>
        <taxon>Aquificales</taxon>
        <taxon>Hydrogenothermaceae</taxon>
        <taxon>Venenivibrio</taxon>
    </lineage>
</organism>